<sequence>MELLIAGIVLLLAIGITFVWVRKKSEKIRWVTWGIVSLLIITPLASWLISMGYAIYEGDGFAGVALIMILFPICAIISAVILIRGIFL</sequence>
<feature type="transmembrane region" description="Helical" evidence="1">
    <location>
        <begin position="61"/>
        <end position="83"/>
    </location>
</feature>
<protein>
    <recommendedName>
        <fullName evidence="4">YesK-like protein</fullName>
    </recommendedName>
</protein>
<keyword evidence="3" id="KW-1185">Reference proteome</keyword>
<comment type="caution">
    <text evidence="2">The sequence shown here is derived from an EMBL/GenBank/DDBJ whole genome shotgun (WGS) entry which is preliminary data.</text>
</comment>
<feature type="transmembrane region" description="Helical" evidence="1">
    <location>
        <begin position="6"/>
        <end position="21"/>
    </location>
</feature>
<keyword evidence="1" id="KW-0812">Transmembrane</keyword>
<organism evidence="2 3">
    <name type="scientific">Tetzosporium hominis</name>
    <dbReference type="NCBI Taxonomy" id="2020506"/>
    <lineage>
        <taxon>Bacteria</taxon>
        <taxon>Bacillati</taxon>
        <taxon>Bacillota</taxon>
        <taxon>Bacilli</taxon>
        <taxon>Bacillales</taxon>
        <taxon>Caryophanaceae</taxon>
        <taxon>Tetzosporium</taxon>
    </lineage>
</organism>
<dbReference type="Proteomes" id="UP000217065">
    <property type="component" value="Unassembled WGS sequence"/>
</dbReference>
<dbReference type="RefSeq" id="WP_094942788.1">
    <property type="nucleotide sequence ID" value="NZ_NOKQ01000204.1"/>
</dbReference>
<feature type="transmembrane region" description="Helical" evidence="1">
    <location>
        <begin position="33"/>
        <end position="55"/>
    </location>
</feature>
<evidence type="ECO:0000256" key="1">
    <source>
        <dbReference type="SAM" id="Phobius"/>
    </source>
</evidence>
<proteinExistence type="predicted"/>
<dbReference type="EMBL" id="NOKQ01000204">
    <property type="protein sequence ID" value="OZS78133.1"/>
    <property type="molecule type" value="Genomic_DNA"/>
</dbReference>
<evidence type="ECO:0000313" key="3">
    <source>
        <dbReference type="Proteomes" id="UP000217065"/>
    </source>
</evidence>
<keyword evidence="1" id="KW-0472">Membrane</keyword>
<dbReference type="AlphaFoldDB" id="A0A264W3G9"/>
<evidence type="ECO:0008006" key="4">
    <source>
        <dbReference type="Google" id="ProtNLM"/>
    </source>
</evidence>
<reference evidence="2 3" key="1">
    <citation type="submission" date="2017-07" db="EMBL/GenBank/DDBJ databases">
        <title>Tetzosporium hominis gen.nov. sp.nov.</title>
        <authorList>
            <person name="Tetz G."/>
            <person name="Tetz V."/>
        </authorList>
    </citation>
    <scope>NUCLEOTIDE SEQUENCE [LARGE SCALE GENOMIC DNA]</scope>
    <source>
        <strain evidence="2 3">VT-49</strain>
    </source>
</reference>
<gene>
    <name evidence="2" type="ORF">CF394_07830</name>
</gene>
<keyword evidence="1" id="KW-1133">Transmembrane helix</keyword>
<evidence type="ECO:0000313" key="2">
    <source>
        <dbReference type="EMBL" id="OZS78133.1"/>
    </source>
</evidence>
<dbReference type="OrthoDB" id="2442156at2"/>
<accession>A0A264W3G9</accession>
<name>A0A264W3G9_9BACL</name>